<dbReference type="EMBL" id="JAUCQJ010000002">
    <property type="protein sequence ID" value="MDQ8748635.1"/>
    <property type="molecule type" value="Genomic_DNA"/>
</dbReference>
<sequence length="287" mass="33460">MEFPYFACKTYKFIILQGDDKRTVCQGDIPEDGKFTLTIPEEYKTYTGISQWLITNTKEGGGLDMLIPGKDFSVYSKDPGPDQNNTIYVGNNMMKEMDSLYMQQNNIFLRYDAMQQAKKVYPETDKNYKIFQQEIQKQEKLYEVFQNKLRKRADYVGELIKIMNIPRGIGTKLSQSESDRAENILEYIANDLQWEILYTSGQWTNVIETWINIHTRVLKDSDKFARDFEKITARIKSPVLYTDFAGRTAYFLKQQQKENFIEKISAVVINSGKITQYEGSLMVFGKK</sequence>
<dbReference type="RefSeq" id="WP_078795469.1">
    <property type="nucleotide sequence ID" value="NZ_JAUCQJ010000002.1"/>
</dbReference>
<accession>A0ABD5B4N3</accession>
<reference evidence="1 2" key="1">
    <citation type="submission" date="2023-06" db="EMBL/GenBank/DDBJ databases">
        <title>Nosocomial Elizabethkingia miricola genome.</title>
        <authorList>
            <person name="Morgado S."/>
            <person name="Fonseca E."/>
            <person name="Freitas F."/>
            <person name="Vicente A.C."/>
        </authorList>
    </citation>
    <scope>NUCLEOTIDE SEQUENCE [LARGE SCALE GENOMIC DNA]</scope>
    <source>
        <strain evidence="1 2">EM15</strain>
    </source>
</reference>
<name>A0ABD5B4N3_ELIMR</name>
<evidence type="ECO:0000313" key="1">
    <source>
        <dbReference type="EMBL" id="MDQ8748635.1"/>
    </source>
</evidence>
<protein>
    <submittedName>
        <fullName evidence="1">Alkyl hydroperoxide reductase</fullName>
    </submittedName>
</protein>
<comment type="caution">
    <text evidence="1">The sequence shown here is derived from an EMBL/GenBank/DDBJ whole genome shotgun (WGS) entry which is preliminary data.</text>
</comment>
<evidence type="ECO:0000313" key="2">
    <source>
        <dbReference type="Proteomes" id="UP001239265"/>
    </source>
</evidence>
<dbReference type="Proteomes" id="UP001239265">
    <property type="component" value="Unassembled WGS sequence"/>
</dbReference>
<proteinExistence type="predicted"/>
<dbReference type="AlphaFoldDB" id="A0ABD5B4N3"/>
<gene>
    <name evidence="1" type="ORF">QT385_08300</name>
</gene>
<organism evidence="1 2">
    <name type="scientific">Elizabethkingia miricola</name>
    <name type="common">Chryseobacterium miricola</name>
    <dbReference type="NCBI Taxonomy" id="172045"/>
    <lineage>
        <taxon>Bacteria</taxon>
        <taxon>Pseudomonadati</taxon>
        <taxon>Bacteroidota</taxon>
        <taxon>Flavobacteriia</taxon>
        <taxon>Flavobacteriales</taxon>
        <taxon>Weeksellaceae</taxon>
        <taxon>Elizabethkingia</taxon>
    </lineage>
</organism>